<proteinExistence type="predicted"/>
<dbReference type="AlphaFoldDB" id="A0A835H3W4"/>
<sequence>MYNTGEALRNEDLVDPNSGHLSQLSKRVVHLMGISMSSAPKFSEDRFILRTPLAKCCGWSSPPTTCWKVFKSICNGSNEGSAILSYLSANGKAR</sequence>
<name>A0A835H3W4_9MAGN</name>
<dbReference type="OrthoDB" id="10250120at2759"/>
<evidence type="ECO:0000313" key="2">
    <source>
        <dbReference type="Proteomes" id="UP000631114"/>
    </source>
</evidence>
<evidence type="ECO:0000313" key="1">
    <source>
        <dbReference type="EMBL" id="KAF9591192.1"/>
    </source>
</evidence>
<dbReference type="Proteomes" id="UP000631114">
    <property type="component" value="Unassembled WGS sequence"/>
</dbReference>
<comment type="caution">
    <text evidence="1">The sequence shown here is derived from an EMBL/GenBank/DDBJ whole genome shotgun (WGS) entry which is preliminary data.</text>
</comment>
<protein>
    <submittedName>
        <fullName evidence="1">Uncharacterized protein</fullName>
    </submittedName>
</protein>
<reference evidence="1 2" key="1">
    <citation type="submission" date="2020-10" db="EMBL/GenBank/DDBJ databases">
        <title>The Coptis chinensis genome and diversification of protoberbering-type alkaloids.</title>
        <authorList>
            <person name="Wang B."/>
            <person name="Shu S."/>
            <person name="Song C."/>
            <person name="Liu Y."/>
        </authorList>
    </citation>
    <scope>NUCLEOTIDE SEQUENCE [LARGE SCALE GENOMIC DNA]</scope>
    <source>
        <strain evidence="1">HL-2020</strain>
        <tissue evidence="1">Leaf</tissue>
    </source>
</reference>
<gene>
    <name evidence="1" type="ORF">IFM89_002847</name>
</gene>
<organism evidence="1 2">
    <name type="scientific">Coptis chinensis</name>
    <dbReference type="NCBI Taxonomy" id="261450"/>
    <lineage>
        <taxon>Eukaryota</taxon>
        <taxon>Viridiplantae</taxon>
        <taxon>Streptophyta</taxon>
        <taxon>Embryophyta</taxon>
        <taxon>Tracheophyta</taxon>
        <taxon>Spermatophyta</taxon>
        <taxon>Magnoliopsida</taxon>
        <taxon>Ranunculales</taxon>
        <taxon>Ranunculaceae</taxon>
        <taxon>Coptidoideae</taxon>
        <taxon>Coptis</taxon>
    </lineage>
</organism>
<keyword evidence="2" id="KW-1185">Reference proteome</keyword>
<accession>A0A835H3W4</accession>
<dbReference type="EMBL" id="JADFTS010000008">
    <property type="protein sequence ID" value="KAF9591192.1"/>
    <property type="molecule type" value="Genomic_DNA"/>
</dbReference>